<dbReference type="Gene3D" id="3.30.420.40">
    <property type="match status" value="1"/>
</dbReference>
<dbReference type="SUPFAM" id="SSF53067">
    <property type="entry name" value="Actin-like ATPase domain"/>
    <property type="match status" value="2"/>
</dbReference>
<evidence type="ECO:0000313" key="3">
    <source>
        <dbReference type="EMBL" id="CDN32288.1"/>
    </source>
</evidence>
<dbReference type="Proteomes" id="UP000027616">
    <property type="component" value="Chromosome I"/>
</dbReference>
<proteinExistence type="inferred from homology"/>
<dbReference type="EC" id="3.6.1.11" evidence="3"/>
<dbReference type="STRING" id="1433126.BN938_2216"/>
<reference evidence="3 4" key="1">
    <citation type="journal article" date="2015" name="Genome Announc.">
        <title>Complete Genome Sequence of the Novel Leech Symbiont Mucinivorans hirudinis M3T.</title>
        <authorList>
            <person name="Nelson M.C."/>
            <person name="Bomar L."/>
            <person name="Graf J."/>
        </authorList>
    </citation>
    <scope>NUCLEOTIDE SEQUENCE [LARGE SCALE GENOMIC DNA]</scope>
    <source>
        <strain evidence="4">M3</strain>
    </source>
</reference>
<dbReference type="GO" id="GO:0004309">
    <property type="term" value="F:exopolyphosphatase activity"/>
    <property type="evidence" value="ECO:0007669"/>
    <property type="project" value="UniProtKB-EC"/>
</dbReference>
<gene>
    <name evidence="3" type="ORF">BN938_2216</name>
</gene>
<dbReference type="PANTHER" id="PTHR30005:SF0">
    <property type="entry name" value="RETROGRADE REGULATION PROTEIN 2"/>
    <property type="match status" value="1"/>
</dbReference>
<dbReference type="Pfam" id="PF02541">
    <property type="entry name" value="Ppx-GppA"/>
    <property type="match status" value="1"/>
</dbReference>
<dbReference type="PANTHER" id="PTHR30005">
    <property type="entry name" value="EXOPOLYPHOSPHATASE"/>
    <property type="match status" value="1"/>
</dbReference>
<protein>
    <submittedName>
        <fullName evidence="3">Exopolyphosphatase</fullName>
        <ecNumber evidence="3">3.6.1.11</ecNumber>
    </submittedName>
</protein>
<dbReference type="KEGG" id="rbc:BN938_2216"/>
<evidence type="ECO:0000259" key="2">
    <source>
        <dbReference type="Pfam" id="PF02541"/>
    </source>
</evidence>
<keyword evidence="4" id="KW-1185">Reference proteome</keyword>
<dbReference type="PROSITE" id="PS00329">
    <property type="entry name" value="HSP70_2"/>
    <property type="match status" value="1"/>
</dbReference>
<keyword evidence="3" id="KW-0378">Hydrolase</keyword>
<sequence length="297" mass="33501">MLKVTPIGAIDIGSNAIRLQVTNVEEYVGETVFKKVTWIRIPLRLGGDVFTSGVITEQRRAHLLEVMKGFRHIMNAYDVKLYRACATSAMREAVNGKEIVDFIYQQADIKIEIIGGQQEADIIFASGLSQVIQDNNTYLFVDVGGGSTELTVFADGKRIDSRSFPVGTVRMLSGSVGEEVWKDIKKWLKFQMLRYTPTTVVGSGGNISKVQKMLSKKEKETMSYTEMKVLYDYIDSFTMEERVHKLRLNQHRADVIIPALKIFLTVMKCCKINQVVVPKMGMVEGITKLLWEGESEK</sequence>
<accession>A0A060RDJ4</accession>
<dbReference type="InterPro" id="IPR043129">
    <property type="entry name" value="ATPase_NBD"/>
</dbReference>
<evidence type="ECO:0000313" key="4">
    <source>
        <dbReference type="Proteomes" id="UP000027616"/>
    </source>
</evidence>
<dbReference type="InterPro" id="IPR003695">
    <property type="entry name" value="Ppx_GppA_N"/>
</dbReference>
<dbReference type="HOGENOM" id="CLU_025908_1_3_10"/>
<dbReference type="InterPro" id="IPR050273">
    <property type="entry name" value="GppA/Ppx_hydrolase"/>
</dbReference>
<dbReference type="eggNOG" id="COG0248">
    <property type="taxonomic scope" value="Bacteria"/>
</dbReference>
<organism evidence="3 4">
    <name type="scientific">Mucinivorans hirudinis</name>
    <dbReference type="NCBI Taxonomy" id="1433126"/>
    <lineage>
        <taxon>Bacteria</taxon>
        <taxon>Pseudomonadati</taxon>
        <taxon>Bacteroidota</taxon>
        <taxon>Bacteroidia</taxon>
        <taxon>Bacteroidales</taxon>
        <taxon>Rikenellaceae</taxon>
        <taxon>Mucinivorans</taxon>
    </lineage>
</organism>
<dbReference type="OrthoDB" id="9814545at2"/>
<feature type="domain" description="Ppx/GppA phosphatase N-terminal" evidence="2">
    <location>
        <begin position="34"/>
        <end position="286"/>
    </location>
</feature>
<dbReference type="AlphaFoldDB" id="A0A060RDJ4"/>
<dbReference type="InterPro" id="IPR018181">
    <property type="entry name" value="Heat_shock_70_CS"/>
</dbReference>
<evidence type="ECO:0000256" key="1">
    <source>
        <dbReference type="ARBA" id="ARBA00007381"/>
    </source>
</evidence>
<name>A0A060RDJ4_9BACT</name>
<dbReference type="PATRIC" id="fig|1433126.3.peg.2188"/>
<dbReference type="Gene3D" id="3.30.420.150">
    <property type="entry name" value="Exopolyphosphatase. Domain 2"/>
    <property type="match status" value="1"/>
</dbReference>
<dbReference type="CDD" id="cd24006">
    <property type="entry name" value="ASKHA_NBD_PPX_GppA"/>
    <property type="match status" value="1"/>
</dbReference>
<dbReference type="EMBL" id="HG934468">
    <property type="protein sequence ID" value="CDN32288.1"/>
    <property type="molecule type" value="Genomic_DNA"/>
</dbReference>
<comment type="similarity">
    <text evidence="1">Belongs to the heat shock protein 70 family.</text>
</comment>